<feature type="domain" description="Alpha/beta hydrolase fold-3" evidence="2">
    <location>
        <begin position="80"/>
        <end position="296"/>
    </location>
</feature>
<dbReference type="InterPro" id="IPR050300">
    <property type="entry name" value="GDXG_lipolytic_enzyme"/>
</dbReference>
<dbReference type="GO" id="GO:0016787">
    <property type="term" value="F:hydrolase activity"/>
    <property type="evidence" value="ECO:0007669"/>
    <property type="project" value="UniProtKB-KW"/>
</dbReference>
<comment type="caution">
    <text evidence="3">The sequence shown here is derived from an EMBL/GenBank/DDBJ whole genome shotgun (WGS) entry which is preliminary data.</text>
</comment>
<evidence type="ECO:0000256" key="1">
    <source>
        <dbReference type="ARBA" id="ARBA00022801"/>
    </source>
</evidence>
<dbReference type="InterPro" id="IPR013094">
    <property type="entry name" value="AB_hydrolase_3"/>
</dbReference>
<keyword evidence="1" id="KW-0378">Hydrolase</keyword>
<dbReference type="EMBL" id="JAHFXF010000050">
    <property type="protein sequence ID" value="KAG9698606.1"/>
    <property type="molecule type" value="Genomic_DNA"/>
</dbReference>
<feature type="non-terminal residue" evidence="3">
    <location>
        <position position="1"/>
    </location>
</feature>
<dbReference type="InterPro" id="IPR029058">
    <property type="entry name" value="AB_hydrolase_fold"/>
</dbReference>
<sequence length="322" mass="35365">MREYTPSWLAVEESMGGQRTALHGSPEEMRKQFDGMLAALAPLYPPPSDAVESKDHEVGNFKVRVYTKSRASDAPLPIGLFAHGGGFVLGSLDSEDAFCRLLVEHAETVIVSVGYRLSPEVRAPAHLEDGIAALKWVLENAQFFGGDPAKLYTIGDSAGAQMALSITRKVKTGQAKVASDSVKGVVALVPAAFLPGFVPKEYEQEYTAYEENATNVPILDRQSTQQMVEHTGMTTCGADYFVGLDPESHKLFPPTYIVTCEFDPLRDDGIVLAKCLENAGVPTRYDHYDGLPHVFWIFPNLPETKVFIENLLKGVDWVIKQM</sequence>
<dbReference type="OrthoDB" id="408631at2759"/>
<dbReference type="AlphaFoldDB" id="A0A9P8EUQ7"/>
<proteinExistence type="predicted"/>
<gene>
    <name evidence="3" type="ORF">KCU76_g2135</name>
</gene>
<dbReference type="PANTHER" id="PTHR48081:SF8">
    <property type="entry name" value="ALPHA_BETA HYDROLASE FOLD-3 DOMAIN-CONTAINING PROTEIN-RELATED"/>
    <property type="match status" value="1"/>
</dbReference>
<dbReference type="Pfam" id="PF07859">
    <property type="entry name" value="Abhydrolase_3"/>
    <property type="match status" value="1"/>
</dbReference>
<accession>A0A9P8EUQ7</accession>
<name>A0A9P8EUQ7_AURME</name>
<reference evidence="3" key="2">
    <citation type="submission" date="2021-08" db="EMBL/GenBank/DDBJ databases">
        <authorList>
            <person name="Gostincar C."/>
            <person name="Sun X."/>
            <person name="Song Z."/>
            <person name="Gunde-Cimerman N."/>
        </authorList>
    </citation>
    <scope>NUCLEOTIDE SEQUENCE</scope>
    <source>
        <strain evidence="3">EXF-9911</strain>
    </source>
</reference>
<dbReference type="PANTHER" id="PTHR48081">
    <property type="entry name" value="AB HYDROLASE SUPERFAMILY PROTEIN C4A8.06C"/>
    <property type="match status" value="1"/>
</dbReference>
<evidence type="ECO:0000313" key="3">
    <source>
        <dbReference type="EMBL" id="KAG9698606.1"/>
    </source>
</evidence>
<dbReference type="SUPFAM" id="SSF53474">
    <property type="entry name" value="alpha/beta-Hydrolases"/>
    <property type="match status" value="1"/>
</dbReference>
<protein>
    <recommendedName>
        <fullName evidence="2">Alpha/beta hydrolase fold-3 domain-containing protein</fullName>
    </recommendedName>
</protein>
<organism evidence="3 4">
    <name type="scientific">Aureobasidium melanogenum</name>
    <name type="common">Aureobasidium pullulans var. melanogenum</name>
    <dbReference type="NCBI Taxonomy" id="46634"/>
    <lineage>
        <taxon>Eukaryota</taxon>
        <taxon>Fungi</taxon>
        <taxon>Dikarya</taxon>
        <taxon>Ascomycota</taxon>
        <taxon>Pezizomycotina</taxon>
        <taxon>Dothideomycetes</taxon>
        <taxon>Dothideomycetidae</taxon>
        <taxon>Dothideales</taxon>
        <taxon>Saccotheciaceae</taxon>
        <taxon>Aureobasidium</taxon>
    </lineage>
</organism>
<reference evidence="3" key="1">
    <citation type="journal article" date="2021" name="J Fungi (Basel)">
        <title>Virulence traits and population genomics of the black yeast Aureobasidium melanogenum.</title>
        <authorList>
            <person name="Cernosa A."/>
            <person name="Sun X."/>
            <person name="Gostincar C."/>
            <person name="Fang C."/>
            <person name="Gunde-Cimerman N."/>
            <person name="Song Z."/>
        </authorList>
    </citation>
    <scope>NUCLEOTIDE SEQUENCE</scope>
    <source>
        <strain evidence="3">EXF-9911</strain>
    </source>
</reference>
<dbReference type="Proteomes" id="UP000779574">
    <property type="component" value="Unassembled WGS sequence"/>
</dbReference>
<evidence type="ECO:0000313" key="4">
    <source>
        <dbReference type="Proteomes" id="UP000779574"/>
    </source>
</evidence>
<dbReference type="Gene3D" id="3.40.50.1820">
    <property type="entry name" value="alpha/beta hydrolase"/>
    <property type="match status" value="1"/>
</dbReference>
<evidence type="ECO:0000259" key="2">
    <source>
        <dbReference type="Pfam" id="PF07859"/>
    </source>
</evidence>